<name>A0A9P0Z6T8_CUSEU</name>
<comment type="caution">
    <text evidence="1">The sequence shown here is derived from an EMBL/GenBank/DDBJ whole genome shotgun (WGS) entry which is preliminary data.</text>
</comment>
<organism evidence="1 2">
    <name type="scientific">Cuscuta europaea</name>
    <name type="common">European dodder</name>
    <dbReference type="NCBI Taxonomy" id="41803"/>
    <lineage>
        <taxon>Eukaryota</taxon>
        <taxon>Viridiplantae</taxon>
        <taxon>Streptophyta</taxon>
        <taxon>Embryophyta</taxon>
        <taxon>Tracheophyta</taxon>
        <taxon>Spermatophyta</taxon>
        <taxon>Magnoliopsida</taxon>
        <taxon>eudicotyledons</taxon>
        <taxon>Gunneridae</taxon>
        <taxon>Pentapetalae</taxon>
        <taxon>asterids</taxon>
        <taxon>lamiids</taxon>
        <taxon>Solanales</taxon>
        <taxon>Convolvulaceae</taxon>
        <taxon>Cuscuteae</taxon>
        <taxon>Cuscuta</taxon>
        <taxon>Cuscuta subgen. Cuscuta</taxon>
    </lineage>
</organism>
<evidence type="ECO:0000313" key="2">
    <source>
        <dbReference type="Proteomes" id="UP001152484"/>
    </source>
</evidence>
<feature type="non-terminal residue" evidence="1">
    <location>
        <position position="11"/>
    </location>
</feature>
<gene>
    <name evidence="1" type="ORF">CEURO_LOCUS10732</name>
</gene>
<keyword evidence="2" id="KW-1185">Reference proteome</keyword>
<protein>
    <submittedName>
        <fullName evidence="1">Uncharacterized protein</fullName>
    </submittedName>
</protein>
<proteinExistence type="predicted"/>
<dbReference type="EMBL" id="CAMAPE010000020">
    <property type="protein sequence ID" value="CAH9089109.1"/>
    <property type="molecule type" value="Genomic_DNA"/>
</dbReference>
<reference evidence="1" key="1">
    <citation type="submission" date="2022-07" db="EMBL/GenBank/DDBJ databases">
        <authorList>
            <person name="Macas J."/>
            <person name="Novak P."/>
            <person name="Neumann P."/>
        </authorList>
    </citation>
    <scope>NUCLEOTIDE SEQUENCE</scope>
</reference>
<accession>A0A9P0Z6T8</accession>
<evidence type="ECO:0000313" key="1">
    <source>
        <dbReference type="EMBL" id="CAH9089109.1"/>
    </source>
</evidence>
<sequence>MNERGDTYYQA</sequence>
<dbReference type="Proteomes" id="UP001152484">
    <property type="component" value="Unassembled WGS sequence"/>
</dbReference>